<dbReference type="EMBL" id="NMUH01002283">
    <property type="protein sequence ID" value="MQL99027.1"/>
    <property type="molecule type" value="Genomic_DNA"/>
</dbReference>
<evidence type="ECO:0000313" key="3">
    <source>
        <dbReference type="Proteomes" id="UP000652761"/>
    </source>
</evidence>
<evidence type="ECO:0000313" key="2">
    <source>
        <dbReference type="EMBL" id="MQL99027.1"/>
    </source>
</evidence>
<reference evidence="2" key="1">
    <citation type="submission" date="2017-07" db="EMBL/GenBank/DDBJ databases">
        <title>Taro Niue Genome Assembly and Annotation.</title>
        <authorList>
            <person name="Atibalentja N."/>
            <person name="Keating K."/>
            <person name="Fields C.J."/>
        </authorList>
    </citation>
    <scope>NUCLEOTIDE SEQUENCE</scope>
    <source>
        <strain evidence="2">Niue_2</strain>
        <tissue evidence="2">Leaf</tissue>
    </source>
</reference>
<dbReference type="Proteomes" id="UP000652761">
    <property type="component" value="Unassembled WGS sequence"/>
</dbReference>
<feature type="compositionally biased region" description="Basic and acidic residues" evidence="1">
    <location>
        <begin position="32"/>
        <end position="51"/>
    </location>
</feature>
<name>A0A843VXF4_COLES</name>
<organism evidence="2 3">
    <name type="scientific">Colocasia esculenta</name>
    <name type="common">Wild taro</name>
    <name type="synonym">Arum esculentum</name>
    <dbReference type="NCBI Taxonomy" id="4460"/>
    <lineage>
        <taxon>Eukaryota</taxon>
        <taxon>Viridiplantae</taxon>
        <taxon>Streptophyta</taxon>
        <taxon>Embryophyta</taxon>
        <taxon>Tracheophyta</taxon>
        <taxon>Spermatophyta</taxon>
        <taxon>Magnoliopsida</taxon>
        <taxon>Liliopsida</taxon>
        <taxon>Araceae</taxon>
        <taxon>Aroideae</taxon>
        <taxon>Colocasieae</taxon>
        <taxon>Colocasia</taxon>
    </lineage>
</organism>
<evidence type="ECO:0000256" key="1">
    <source>
        <dbReference type="SAM" id="MobiDB-lite"/>
    </source>
</evidence>
<accession>A0A843VXF4</accession>
<dbReference type="AlphaFoldDB" id="A0A843VXF4"/>
<feature type="region of interest" description="Disordered" evidence="1">
    <location>
        <begin position="28"/>
        <end position="109"/>
    </location>
</feature>
<gene>
    <name evidence="2" type="ORF">Taro_031741</name>
</gene>
<protein>
    <submittedName>
        <fullName evidence="2">Uncharacterized protein</fullName>
    </submittedName>
</protein>
<comment type="caution">
    <text evidence="2">The sequence shown here is derived from an EMBL/GenBank/DDBJ whole genome shotgun (WGS) entry which is preliminary data.</text>
</comment>
<proteinExistence type="predicted"/>
<sequence length="109" mass="12438">MQERIISERERDEDIEDEVEMYAEYVSDPDVEERQARAQSRTERWEGDQRTAHRVSFHGAQHEVGSGSGSASRVARGRPDSESADSALSRPTLPSMNAYDPYHQGHWGY</sequence>
<keyword evidence="3" id="KW-1185">Reference proteome</keyword>